<gene>
    <name evidence="1" type="ORF">NSCI0253_LOCUS9883</name>
</gene>
<protein>
    <recommendedName>
        <fullName evidence="2">Sulfotransferase</fullName>
    </recommendedName>
</protein>
<dbReference type="AlphaFoldDB" id="A0A7S0ZXL0"/>
<evidence type="ECO:0000313" key="1">
    <source>
        <dbReference type="EMBL" id="CAD8835535.1"/>
    </source>
</evidence>
<dbReference type="SUPFAM" id="SSF52540">
    <property type="entry name" value="P-loop containing nucleoside triphosphate hydrolases"/>
    <property type="match status" value="1"/>
</dbReference>
<dbReference type="EMBL" id="HBFQ01014268">
    <property type="protein sequence ID" value="CAD8835535.1"/>
    <property type="molecule type" value="Transcribed_RNA"/>
</dbReference>
<accession>A0A7S0ZXL0</accession>
<organism evidence="1">
    <name type="scientific">Noctiluca scintillans</name>
    <name type="common">Sea sparkle</name>
    <name type="synonym">Red tide dinoflagellate</name>
    <dbReference type="NCBI Taxonomy" id="2966"/>
    <lineage>
        <taxon>Eukaryota</taxon>
        <taxon>Sar</taxon>
        <taxon>Alveolata</taxon>
        <taxon>Dinophyceae</taxon>
        <taxon>Noctilucales</taxon>
        <taxon>Noctilucaceae</taxon>
        <taxon>Noctiluca</taxon>
    </lineage>
</organism>
<evidence type="ECO:0008006" key="2">
    <source>
        <dbReference type="Google" id="ProtNLM"/>
    </source>
</evidence>
<proteinExistence type="predicted"/>
<sequence>MIRDPLSQLQSWKKEGYGLSHCIKLKGRLRWLTEPCSFIGYFPDKKQHGKGASGGNFDSLPDVWNGYVQGYRDMFNSGIFKDVVLIRYEDLVMHPEGEVARVALALGLPAPTTVSVKEDKAKAHGNPNNRDSAVAHILKRSFVASYSAEELRHVCELLDLSLVKEVGYEVPECGAERSDSRRG</sequence>
<reference evidence="1" key="1">
    <citation type="submission" date="2021-01" db="EMBL/GenBank/DDBJ databases">
        <authorList>
            <person name="Corre E."/>
            <person name="Pelletier E."/>
            <person name="Niang G."/>
            <person name="Scheremetjew M."/>
            <person name="Finn R."/>
            <person name="Kale V."/>
            <person name="Holt S."/>
            <person name="Cochrane G."/>
            <person name="Meng A."/>
            <person name="Brown T."/>
            <person name="Cohen L."/>
        </authorList>
    </citation>
    <scope>NUCLEOTIDE SEQUENCE</scope>
</reference>
<name>A0A7S0ZXL0_NOCSC</name>
<dbReference type="InterPro" id="IPR027417">
    <property type="entry name" value="P-loop_NTPase"/>
</dbReference>
<dbReference type="Gene3D" id="3.40.50.300">
    <property type="entry name" value="P-loop containing nucleotide triphosphate hydrolases"/>
    <property type="match status" value="1"/>
</dbReference>